<name>A0A517YD76_9BACT</name>
<dbReference type="Gene3D" id="2.60.120.1060">
    <property type="entry name" value="NPCBM/NEW2 domain"/>
    <property type="match status" value="1"/>
</dbReference>
<accession>A0A517YD76</accession>
<dbReference type="EMBL" id="CP036274">
    <property type="protein sequence ID" value="QDU28082.1"/>
    <property type="molecule type" value="Genomic_DNA"/>
</dbReference>
<evidence type="ECO:0000313" key="2">
    <source>
        <dbReference type="EMBL" id="QDU28082.1"/>
    </source>
</evidence>
<dbReference type="Pfam" id="PF08305">
    <property type="entry name" value="NPCBM"/>
    <property type="match status" value="1"/>
</dbReference>
<keyword evidence="3" id="KW-1185">Reference proteome</keyword>
<gene>
    <name evidence="2" type="ORF">ETAA8_31750</name>
</gene>
<evidence type="ECO:0000259" key="1">
    <source>
        <dbReference type="Pfam" id="PF08305"/>
    </source>
</evidence>
<sequence>MGIISVCSMLCLVAAAPAVDVQVKLLRGDEIRGQLVAASAEKITIATATGEQTLPAPEVLAVDFPGSKPEQESARVWIELLDNSQLAAASLATLSGKATIELLGGDTLSDIPSRSIRAVRFHDPHGSELNPAWNEILAGSRSGDVLVLRKTATREVEENGQTKSLTTLTLDELEGTVLQITPESVKFDFDGDKVDVKREKLEGVIFFQPVKRELPAANLRMQDVGGSQWRLKSIEINDTQLTAVTPVGVNLTLPLARVQRLDFSAGNVAMLAQLPMELSESSGALIPKGLSAAASEWFGPLAGKRPGPQSTSPDRVTTSIALTGKSLATYRTPESFRWFRAGLILASKQGNGADVDVVILGDGKELARHQLTASGERKPLMIEVDITGINRVSLQAIPLSAQGLGALVDFQDARFTK</sequence>
<dbReference type="InterPro" id="IPR038637">
    <property type="entry name" value="NPCBM_sf"/>
</dbReference>
<evidence type="ECO:0000313" key="3">
    <source>
        <dbReference type="Proteomes" id="UP000315017"/>
    </source>
</evidence>
<dbReference type="Proteomes" id="UP000315017">
    <property type="component" value="Chromosome"/>
</dbReference>
<reference evidence="2 3" key="1">
    <citation type="submission" date="2019-02" db="EMBL/GenBank/DDBJ databases">
        <title>Deep-cultivation of Planctomycetes and their phenomic and genomic characterization uncovers novel biology.</title>
        <authorList>
            <person name="Wiegand S."/>
            <person name="Jogler M."/>
            <person name="Boedeker C."/>
            <person name="Pinto D."/>
            <person name="Vollmers J."/>
            <person name="Rivas-Marin E."/>
            <person name="Kohn T."/>
            <person name="Peeters S.H."/>
            <person name="Heuer A."/>
            <person name="Rast P."/>
            <person name="Oberbeckmann S."/>
            <person name="Bunk B."/>
            <person name="Jeske O."/>
            <person name="Meyerdierks A."/>
            <person name="Storesund J.E."/>
            <person name="Kallscheuer N."/>
            <person name="Luecker S."/>
            <person name="Lage O.M."/>
            <person name="Pohl T."/>
            <person name="Merkel B.J."/>
            <person name="Hornburger P."/>
            <person name="Mueller R.-W."/>
            <person name="Bruemmer F."/>
            <person name="Labrenz M."/>
            <person name="Spormann A.M."/>
            <person name="Op den Camp H."/>
            <person name="Overmann J."/>
            <person name="Amann R."/>
            <person name="Jetten M.S.M."/>
            <person name="Mascher T."/>
            <person name="Medema M.H."/>
            <person name="Devos D.P."/>
            <person name="Kaster A.-K."/>
            <person name="Ovreas L."/>
            <person name="Rohde M."/>
            <person name="Galperin M.Y."/>
            <person name="Jogler C."/>
        </authorList>
    </citation>
    <scope>NUCLEOTIDE SEQUENCE [LARGE SCALE GENOMIC DNA]</scope>
    <source>
        <strain evidence="2 3">ETA_A8</strain>
    </source>
</reference>
<organism evidence="2 3">
    <name type="scientific">Anatilimnocola aggregata</name>
    <dbReference type="NCBI Taxonomy" id="2528021"/>
    <lineage>
        <taxon>Bacteria</taxon>
        <taxon>Pseudomonadati</taxon>
        <taxon>Planctomycetota</taxon>
        <taxon>Planctomycetia</taxon>
        <taxon>Pirellulales</taxon>
        <taxon>Pirellulaceae</taxon>
        <taxon>Anatilimnocola</taxon>
    </lineage>
</organism>
<dbReference type="OrthoDB" id="272011at2"/>
<dbReference type="InterPro" id="IPR008979">
    <property type="entry name" value="Galactose-bd-like_sf"/>
</dbReference>
<dbReference type="KEGG" id="aagg:ETAA8_31750"/>
<dbReference type="AlphaFoldDB" id="A0A517YD76"/>
<feature type="domain" description="Glycosyl hydrolase family 98 putative carbohydrate-binding module" evidence="1">
    <location>
        <begin position="323"/>
        <end position="416"/>
    </location>
</feature>
<proteinExistence type="predicted"/>
<dbReference type="RefSeq" id="WP_145089770.1">
    <property type="nucleotide sequence ID" value="NZ_CP036274.1"/>
</dbReference>
<dbReference type="SUPFAM" id="SSF49785">
    <property type="entry name" value="Galactose-binding domain-like"/>
    <property type="match status" value="1"/>
</dbReference>
<dbReference type="InterPro" id="IPR013222">
    <property type="entry name" value="Glyco_hyd_98_carb-bd"/>
</dbReference>
<protein>
    <submittedName>
        <fullName evidence="2">NPCBM/NEW2 domain protein</fullName>
    </submittedName>
</protein>